<accession>A0A345UKH1</accession>
<evidence type="ECO:0000313" key="9">
    <source>
        <dbReference type="Proteomes" id="UP000254808"/>
    </source>
</evidence>
<dbReference type="PANTHER" id="PTHR30589">
    <property type="entry name" value="PROLIPOPROTEIN DIACYLGLYCERYL TRANSFERASE"/>
    <property type="match status" value="1"/>
</dbReference>
<protein>
    <recommendedName>
        <fullName evidence="7">Phosphatidylglycerol--prolipoprotein diacylglyceryl transferase</fullName>
        <ecNumber evidence="7">2.5.1.145</ecNumber>
    </recommendedName>
</protein>
<feature type="transmembrane region" description="Helical" evidence="7">
    <location>
        <begin position="73"/>
        <end position="98"/>
    </location>
</feature>
<gene>
    <name evidence="7" type="primary">lgt</name>
    <name evidence="8" type="ORF">CYPRO_1722</name>
</gene>
<dbReference type="AlphaFoldDB" id="A0A345UKH1"/>
<evidence type="ECO:0000256" key="1">
    <source>
        <dbReference type="ARBA" id="ARBA00007150"/>
    </source>
</evidence>
<feature type="transmembrane region" description="Helical" evidence="7">
    <location>
        <begin position="321"/>
        <end position="344"/>
    </location>
</feature>
<sequence>MQQSLSDSHFVWHGDPVMFRSGVLDLPFEISIFGLLLAAALIWFGYQKLDEKFNPQPDKRRARRRDKQEPQKSLIPGTHVAGLWIGALLLGQLIFAVIPSPGIGQIGPIEMRWYGFGFALAFILGYFLGSTMFRHAGFKQEDADALLMYLFVGTIAGARLGEVLFYNPAYYFSNPAEILMVWKGGLASHGAFIGNILAMWLYVSRRPHITYVWVLDRMTIPFAIGGVFVRMGNFFNSEIYGLPTDVPWAVIFERVDMLPRHPSMLYEAGVGLVLFVILWGMYKYWKHTPPAGALLGVFLTVLFAARFLVEITKVEQADFAVEWIVGMGQLLSIPLVIAGLYILIARVNWKEGAGNSPA</sequence>
<dbReference type="KEGG" id="cprv:CYPRO_1722"/>
<reference evidence="8 9" key="1">
    <citation type="submission" date="2018-03" db="EMBL/GenBank/DDBJ databases">
        <title>Phenotypic and genomic properties of Cyclonatronum proteinivorum gen. nov., sp. nov., a haloalkaliphilic bacteroidete from soda lakes possessing Na+-translocating rhodopsin.</title>
        <authorList>
            <person name="Toshchakov S.V."/>
            <person name="Korzhenkov A."/>
            <person name="Samarov N.I."/>
            <person name="Kublanov I.V."/>
            <person name="Muntyan M.S."/>
            <person name="Sorokin D.Y."/>
        </authorList>
    </citation>
    <scope>NUCLEOTIDE SEQUENCE [LARGE SCALE GENOMIC DNA]</scope>
    <source>
        <strain evidence="8 9">Omega</strain>
    </source>
</reference>
<feature type="transmembrane region" description="Helical" evidence="7">
    <location>
        <begin position="264"/>
        <end position="285"/>
    </location>
</feature>
<evidence type="ECO:0000256" key="4">
    <source>
        <dbReference type="ARBA" id="ARBA00022692"/>
    </source>
</evidence>
<dbReference type="EMBL" id="CP027806">
    <property type="protein sequence ID" value="AXJ00973.1"/>
    <property type="molecule type" value="Genomic_DNA"/>
</dbReference>
<feature type="transmembrane region" description="Helical" evidence="7">
    <location>
        <begin position="186"/>
        <end position="203"/>
    </location>
</feature>
<dbReference type="EC" id="2.5.1.145" evidence="7"/>
<feature type="transmembrane region" description="Helical" evidence="7">
    <location>
        <begin position="291"/>
        <end position="309"/>
    </location>
</feature>
<feature type="binding site" evidence="7">
    <location>
        <position position="230"/>
    </location>
    <ligand>
        <name>a 1,2-diacyl-sn-glycero-3-phospho-(1'-sn-glycerol)</name>
        <dbReference type="ChEBI" id="CHEBI:64716"/>
    </ligand>
</feature>
<dbReference type="RefSeq" id="WP_240644711.1">
    <property type="nucleotide sequence ID" value="NZ_CP027806.1"/>
</dbReference>
<feature type="transmembrane region" description="Helical" evidence="7">
    <location>
        <begin position="113"/>
        <end position="133"/>
    </location>
</feature>
<evidence type="ECO:0000256" key="3">
    <source>
        <dbReference type="ARBA" id="ARBA00022679"/>
    </source>
</evidence>
<organism evidence="8 9">
    <name type="scientific">Cyclonatronum proteinivorum</name>
    <dbReference type="NCBI Taxonomy" id="1457365"/>
    <lineage>
        <taxon>Bacteria</taxon>
        <taxon>Pseudomonadati</taxon>
        <taxon>Balneolota</taxon>
        <taxon>Balneolia</taxon>
        <taxon>Balneolales</taxon>
        <taxon>Cyclonatronaceae</taxon>
        <taxon>Cyclonatronum</taxon>
    </lineage>
</organism>
<evidence type="ECO:0000256" key="6">
    <source>
        <dbReference type="ARBA" id="ARBA00023136"/>
    </source>
</evidence>
<dbReference type="PANTHER" id="PTHR30589:SF0">
    <property type="entry name" value="PHOSPHATIDYLGLYCEROL--PROLIPOPROTEIN DIACYLGLYCERYL TRANSFERASE"/>
    <property type="match status" value="1"/>
</dbReference>
<keyword evidence="6 7" id="KW-0472">Membrane</keyword>
<dbReference type="HAMAP" id="MF_01147">
    <property type="entry name" value="Lgt"/>
    <property type="match status" value="1"/>
</dbReference>
<comment type="similarity">
    <text evidence="1 7">Belongs to the Lgt family.</text>
</comment>
<comment type="catalytic activity">
    <reaction evidence="7">
        <text>L-cysteinyl-[prolipoprotein] + a 1,2-diacyl-sn-glycero-3-phospho-(1'-sn-glycerol) = an S-1,2-diacyl-sn-glyceryl-L-cysteinyl-[prolipoprotein] + sn-glycerol 1-phosphate + H(+)</text>
        <dbReference type="Rhea" id="RHEA:56712"/>
        <dbReference type="Rhea" id="RHEA-COMP:14679"/>
        <dbReference type="Rhea" id="RHEA-COMP:14680"/>
        <dbReference type="ChEBI" id="CHEBI:15378"/>
        <dbReference type="ChEBI" id="CHEBI:29950"/>
        <dbReference type="ChEBI" id="CHEBI:57685"/>
        <dbReference type="ChEBI" id="CHEBI:64716"/>
        <dbReference type="ChEBI" id="CHEBI:140658"/>
        <dbReference type="EC" id="2.5.1.145"/>
    </reaction>
</comment>
<comment type="function">
    <text evidence="7">Catalyzes the transfer of the diacylglyceryl group from phosphatidylglycerol to the sulfhydryl group of the N-terminal cysteine of a prolipoprotein, the first step in the formation of mature lipoproteins.</text>
</comment>
<keyword evidence="2 7" id="KW-1003">Cell membrane</keyword>
<evidence type="ECO:0000256" key="2">
    <source>
        <dbReference type="ARBA" id="ARBA00022475"/>
    </source>
</evidence>
<keyword evidence="8" id="KW-0449">Lipoprotein</keyword>
<dbReference type="Pfam" id="PF01790">
    <property type="entry name" value="LGT"/>
    <property type="match status" value="1"/>
</dbReference>
<evidence type="ECO:0000313" key="8">
    <source>
        <dbReference type="EMBL" id="AXJ00973.1"/>
    </source>
</evidence>
<keyword evidence="4 7" id="KW-0812">Transmembrane</keyword>
<comment type="subcellular location">
    <subcellularLocation>
        <location evidence="7">Cell membrane</location>
        <topology evidence="7">Multi-pass membrane protein</topology>
    </subcellularLocation>
</comment>
<comment type="pathway">
    <text evidence="7">Protein modification; lipoprotein biosynthesis (diacylglyceryl transfer).</text>
</comment>
<name>A0A345UKH1_9BACT</name>
<feature type="transmembrane region" description="Helical" evidence="7">
    <location>
        <begin position="145"/>
        <end position="166"/>
    </location>
</feature>
<evidence type="ECO:0000256" key="5">
    <source>
        <dbReference type="ARBA" id="ARBA00022989"/>
    </source>
</evidence>
<dbReference type="UniPathway" id="UPA00664"/>
<keyword evidence="5 7" id="KW-1133">Transmembrane helix</keyword>
<dbReference type="GO" id="GO:0042158">
    <property type="term" value="P:lipoprotein biosynthetic process"/>
    <property type="evidence" value="ECO:0007669"/>
    <property type="project" value="UniProtKB-UniRule"/>
</dbReference>
<keyword evidence="3 7" id="KW-0808">Transferase</keyword>
<dbReference type="NCBIfam" id="TIGR00544">
    <property type="entry name" value="lgt"/>
    <property type="match status" value="1"/>
</dbReference>
<feature type="transmembrane region" description="Helical" evidence="7">
    <location>
        <begin position="26"/>
        <end position="46"/>
    </location>
</feature>
<dbReference type="GO" id="GO:0005886">
    <property type="term" value="C:plasma membrane"/>
    <property type="evidence" value="ECO:0007669"/>
    <property type="project" value="UniProtKB-SubCell"/>
</dbReference>
<proteinExistence type="inferred from homology"/>
<dbReference type="InterPro" id="IPR001640">
    <property type="entry name" value="Lgt"/>
</dbReference>
<dbReference type="GO" id="GO:0008961">
    <property type="term" value="F:phosphatidylglycerol-prolipoprotein diacylglyceryl transferase activity"/>
    <property type="evidence" value="ECO:0007669"/>
    <property type="project" value="UniProtKB-UniRule"/>
</dbReference>
<dbReference type="Proteomes" id="UP000254808">
    <property type="component" value="Chromosome"/>
</dbReference>
<keyword evidence="9" id="KW-1185">Reference proteome</keyword>
<evidence type="ECO:0000256" key="7">
    <source>
        <dbReference type="HAMAP-Rule" id="MF_01147"/>
    </source>
</evidence>